<dbReference type="Gene3D" id="1.10.10.60">
    <property type="entry name" value="Homeodomain-like"/>
    <property type="match status" value="2"/>
</dbReference>
<keyword evidence="2" id="KW-0238">DNA-binding</keyword>
<keyword evidence="6" id="KW-1185">Reference proteome</keyword>
<dbReference type="Pfam" id="PF02311">
    <property type="entry name" value="AraC_binding"/>
    <property type="match status" value="1"/>
</dbReference>
<dbReference type="InterPro" id="IPR009057">
    <property type="entry name" value="Homeodomain-like_sf"/>
</dbReference>
<dbReference type="SUPFAM" id="SSF51215">
    <property type="entry name" value="Regulatory protein AraC"/>
    <property type="match status" value="1"/>
</dbReference>
<dbReference type="InterPro" id="IPR037923">
    <property type="entry name" value="HTH-like"/>
</dbReference>
<protein>
    <submittedName>
        <fullName evidence="5">AraC family transcriptional regulator</fullName>
    </submittedName>
</protein>
<dbReference type="InterPro" id="IPR018062">
    <property type="entry name" value="HTH_AraC-typ_CS"/>
</dbReference>
<evidence type="ECO:0000256" key="1">
    <source>
        <dbReference type="ARBA" id="ARBA00023015"/>
    </source>
</evidence>
<comment type="caution">
    <text evidence="5">The sequence shown here is derived from an EMBL/GenBank/DDBJ whole genome shotgun (WGS) entry which is preliminary data.</text>
</comment>
<accession>A0ABS7DBE7</accession>
<reference evidence="5 6" key="1">
    <citation type="submission" date="2021-07" db="EMBL/GenBank/DDBJ databases">
        <title>Paenibacillus radiodurans sp. nov., isolated from the southeastern edge of Tengger Desert.</title>
        <authorList>
            <person name="Zhang G."/>
        </authorList>
    </citation>
    <scope>NUCLEOTIDE SEQUENCE [LARGE SCALE GENOMIC DNA]</scope>
    <source>
        <strain evidence="5 6">DT7-4</strain>
    </source>
</reference>
<evidence type="ECO:0000256" key="3">
    <source>
        <dbReference type="ARBA" id="ARBA00023163"/>
    </source>
</evidence>
<sequence>MKAMRKHFMENDEFPLQFVYRDTKSPQSELPEHVHDWNEIVYVYSGRGTFFIDSLFFEMRAGDIFLLPGDTIHHAVPDKSNPVTSSVVYFGRKLIPELSLGESFSLPALFDNIRQSGQYRVTLNEADRASFMNGIERIHEEVQSRQQGNHFAIRLILHQLLLELSRSQQLDFEEMRSPAQGSPYPWLQETLLYIDTNPELPLTLSLLAKRALVSREHLSRVFKDMTGMKLTDYIHAKKILHAKQLLIHTTASIEEIAERCGFETLTHFHRVFKKRMEMTPAVFRKQSSTAQAAIE</sequence>
<name>A0ABS7DBE7_9BACL</name>
<evidence type="ECO:0000313" key="6">
    <source>
        <dbReference type="Proteomes" id="UP000812277"/>
    </source>
</evidence>
<dbReference type="PROSITE" id="PS00041">
    <property type="entry name" value="HTH_ARAC_FAMILY_1"/>
    <property type="match status" value="1"/>
</dbReference>
<dbReference type="PROSITE" id="PS01124">
    <property type="entry name" value="HTH_ARAC_FAMILY_2"/>
    <property type="match status" value="1"/>
</dbReference>
<keyword evidence="3" id="KW-0804">Transcription</keyword>
<dbReference type="PANTHER" id="PTHR43280:SF28">
    <property type="entry name" value="HTH-TYPE TRANSCRIPTIONAL ACTIVATOR RHAS"/>
    <property type="match status" value="1"/>
</dbReference>
<evidence type="ECO:0000313" key="5">
    <source>
        <dbReference type="EMBL" id="MBW7477262.1"/>
    </source>
</evidence>
<dbReference type="Gene3D" id="2.60.120.10">
    <property type="entry name" value="Jelly Rolls"/>
    <property type="match status" value="1"/>
</dbReference>
<keyword evidence="1" id="KW-0805">Transcription regulation</keyword>
<dbReference type="InterPro" id="IPR018060">
    <property type="entry name" value="HTH_AraC"/>
</dbReference>
<organism evidence="5 6">
    <name type="scientific">Paenibacillus oenotherae</name>
    <dbReference type="NCBI Taxonomy" id="1435645"/>
    <lineage>
        <taxon>Bacteria</taxon>
        <taxon>Bacillati</taxon>
        <taxon>Bacillota</taxon>
        <taxon>Bacilli</taxon>
        <taxon>Bacillales</taxon>
        <taxon>Paenibacillaceae</taxon>
        <taxon>Paenibacillus</taxon>
    </lineage>
</organism>
<proteinExistence type="predicted"/>
<dbReference type="SMART" id="SM00342">
    <property type="entry name" value="HTH_ARAC"/>
    <property type="match status" value="1"/>
</dbReference>
<dbReference type="InterPro" id="IPR020449">
    <property type="entry name" value="Tscrpt_reg_AraC-type_HTH"/>
</dbReference>
<dbReference type="SUPFAM" id="SSF46689">
    <property type="entry name" value="Homeodomain-like"/>
    <property type="match status" value="2"/>
</dbReference>
<evidence type="ECO:0000259" key="4">
    <source>
        <dbReference type="PROSITE" id="PS01124"/>
    </source>
</evidence>
<dbReference type="PRINTS" id="PR00032">
    <property type="entry name" value="HTHARAC"/>
</dbReference>
<dbReference type="Pfam" id="PF12833">
    <property type="entry name" value="HTH_18"/>
    <property type="match status" value="1"/>
</dbReference>
<dbReference type="PANTHER" id="PTHR43280">
    <property type="entry name" value="ARAC-FAMILY TRANSCRIPTIONAL REGULATOR"/>
    <property type="match status" value="1"/>
</dbReference>
<dbReference type="InterPro" id="IPR014710">
    <property type="entry name" value="RmlC-like_jellyroll"/>
</dbReference>
<feature type="domain" description="HTH araC/xylS-type" evidence="4">
    <location>
        <begin position="188"/>
        <end position="286"/>
    </location>
</feature>
<dbReference type="EMBL" id="JAHZIJ010000022">
    <property type="protein sequence ID" value="MBW7477262.1"/>
    <property type="molecule type" value="Genomic_DNA"/>
</dbReference>
<gene>
    <name evidence="5" type="ORF">K0T92_21320</name>
</gene>
<dbReference type="InterPro" id="IPR003313">
    <property type="entry name" value="AraC-bd"/>
</dbReference>
<evidence type="ECO:0000256" key="2">
    <source>
        <dbReference type="ARBA" id="ARBA00023125"/>
    </source>
</evidence>
<dbReference type="RefSeq" id="WP_219874515.1">
    <property type="nucleotide sequence ID" value="NZ_JAHZIJ010000022.1"/>
</dbReference>
<dbReference type="Proteomes" id="UP000812277">
    <property type="component" value="Unassembled WGS sequence"/>
</dbReference>